<organism evidence="1 2">
    <name type="scientific">Gongylonema pulchrum</name>
    <dbReference type="NCBI Taxonomy" id="637853"/>
    <lineage>
        <taxon>Eukaryota</taxon>
        <taxon>Metazoa</taxon>
        <taxon>Ecdysozoa</taxon>
        <taxon>Nematoda</taxon>
        <taxon>Chromadorea</taxon>
        <taxon>Rhabditida</taxon>
        <taxon>Spirurina</taxon>
        <taxon>Spiruromorpha</taxon>
        <taxon>Spiruroidea</taxon>
        <taxon>Gongylonematidae</taxon>
        <taxon>Gongylonema</taxon>
    </lineage>
</organism>
<sequence>MKIPTLDVIDIIGYSYCVDLDRAEINRKRLKLASKTQQFANRLLINATGLLDISHQNPVVLTWPQNKNCTVLSGVTGRIL</sequence>
<reference evidence="1 2" key="1">
    <citation type="submission" date="2018-11" db="EMBL/GenBank/DDBJ databases">
        <authorList>
            <consortium name="Pathogen Informatics"/>
        </authorList>
    </citation>
    <scope>NUCLEOTIDE SEQUENCE [LARGE SCALE GENOMIC DNA]</scope>
</reference>
<evidence type="ECO:0000313" key="2">
    <source>
        <dbReference type="Proteomes" id="UP000271098"/>
    </source>
</evidence>
<protein>
    <submittedName>
        <fullName evidence="1">Uncharacterized protein</fullName>
    </submittedName>
</protein>
<dbReference type="Proteomes" id="UP000271098">
    <property type="component" value="Unassembled WGS sequence"/>
</dbReference>
<dbReference type="EMBL" id="UYRT01088302">
    <property type="protein sequence ID" value="VDN33591.1"/>
    <property type="molecule type" value="Genomic_DNA"/>
</dbReference>
<gene>
    <name evidence="1" type="ORF">GPUH_LOCUS19314</name>
</gene>
<dbReference type="AlphaFoldDB" id="A0A3P7NTH9"/>
<proteinExistence type="predicted"/>
<name>A0A3P7NTH9_9BILA</name>
<keyword evidence="2" id="KW-1185">Reference proteome</keyword>
<evidence type="ECO:0000313" key="1">
    <source>
        <dbReference type="EMBL" id="VDN33591.1"/>
    </source>
</evidence>
<accession>A0A3P7NTH9</accession>